<dbReference type="PANTHER" id="PTHR46082:SF6">
    <property type="entry name" value="AAA+ ATPASE DOMAIN-CONTAINING PROTEIN-RELATED"/>
    <property type="match status" value="1"/>
</dbReference>
<sequence length="791" mass="86398">MAPRPVDDIDPSAAETKEDLARCLRMVRARADNPSYRNLEKQAITRGQVMPRTTLGEVLNGRRFPSKIFLRTFLKLCGVDPDTDPRWEQTWNRIAVASHTMDGPPAGLEPRGAGAGYGPSGARPPGTLPRIWNVDPRNPEFAGRERLLDELHQRLGSTGHTVVQALRGMGGVGKTHLAIEYAHRFSDRYELVWWISAEDASLIGEQFSALAVQLGLAEVGADTVAVAGMLKAYLRGRGRWLLIFDNAEAVEAVREWLPGGPGHVLITSRAGGWERVASGLTVDVMDRWESVTLLRNHHGELTEPEADELAAALGDLPLALAQAGGFLAETGTSVTDYLRLLSDHPDAVMGVGATDGYPRPLAAAIALSTTRLGRDDAVGSAVVRLCAFLAPETVPVQWLISAPRAEGGPLGELSSAGGGPMAVLRGVGAVSRFGLAVVTREGIRLHRLTRGIIQDQLDRSDREAALEHARLLLVANRPGDPEAPVNWPQWAQLVPHLLAVEPAEGTSAELRRVSCDAAWYLIERGDAEASRRLADGAVRNWRETIGPDHPDTLLATRCLARAHREMGRYGEALGLYEATLPRYRGALGDDHPDTLRFAHGMAIALALLGRHEEARSLQADTLGRYRRVLGADHPHALHSANHLAVALRALGEIQEAIRLHQETWDSYRRVLGDDHPDTLRSAANLALDLRARGLLDRAHELQRQTLDERRRILGDDHLYTLQSARELAETLFLLGRAEEALALQRNALERARTTLGDDHPETQFAKRNIADIFNVIPSDKNLSGFEGGAEP</sequence>
<dbReference type="SUPFAM" id="SSF48452">
    <property type="entry name" value="TPR-like"/>
    <property type="match status" value="2"/>
</dbReference>
<dbReference type="Pfam" id="PF13374">
    <property type="entry name" value="TPR_10"/>
    <property type="match status" value="4"/>
</dbReference>
<proteinExistence type="predicted"/>
<gene>
    <name evidence="2" type="ORF">DPM19_30175</name>
</gene>
<name>A0A365GXL3_9ACTN</name>
<dbReference type="Pfam" id="PF00931">
    <property type="entry name" value="NB-ARC"/>
    <property type="match status" value="1"/>
</dbReference>
<evidence type="ECO:0000313" key="3">
    <source>
        <dbReference type="Proteomes" id="UP000251891"/>
    </source>
</evidence>
<evidence type="ECO:0000259" key="1">
    <source>
        <dbReference type="Pfam" id="PF00931"/>
    </source>
</evidence>
<dbReference type="InterPro" id="IPR053137">
    <property type="entry name" value="NLR-like"/>
</dbReference>
<dbReference type="EMBL" id="QLYX01000018">
    <property type="protein sequence ID" value="RAY11569.1"/>
    <property type="molecule type" value="Genomic_DNA"/>
</dbReference>
<reference evidence="2 3" key="1">
    <citation type="submission" date="2018-06" db="EMBL/GenBank/DDBJ databases">
        <title>Actinomadura craniellae sp. nov. isolated from marine sponge Craniella sp.</title>
        <authorList>
            <person name="Li L."/>
            <person name="Xu Q.H."/>
            <person name="Lin H.W."/>
            <person name="Lu Y.H."/>
        </authorList>
    </citation>
    <scope>NUCLEOTIDE SEQUENCE [LARGE SCALE GENOMIC DNA]</scope>
    <source>
        <strain evidence="2 3">LHW63021</strain>
    </source>
</reference>
<organism evidence="2 3">
    <name type="scientific">Actinomadura craniellae</name>
    <dbReference type="NCBI Taxonomy" id="2231787"/>
    <lineage>
        <taxon>Bacteria</taxon>
        <taxon>Bacillati</taxon>
        <taxon>Actinomycetota</taxon>
        <taxon>Actinomycetes</taxon>
        <taxon>Streptosporangiales</taxon>
        <taxon>Thermomonosporaceae</taxon>
        <taxon>Actinomadura</taxon>
    </lineage>
</organism>
<feature type="domain" description="NB-ARC" evidence="1">
    <location>
        <begin position="145"/>
        <end position="247"/>
    </location>
</feature>
<accession>A0A365GXL3</accession>
<protein>
    <submittedName>
        <fullName evidence="2">ATP-binding protein</fullName>
    </submittedName>
</protein>
<dbReference type="InterPro" id="IPR002182">
    <property type="entry name" value="NB-ARC"/>
</dbReference>
<keyword evidence="2" id="KW-0547">Nucleotide-binding</keyword>
<dbReference type="SUPFAM" id="SSF52540">
    <property type="entry name" value="P-loop containing nucleoside triphosphate hydrolases"/>
    <property type="match status" value="1"/>
</dbReference>
<dbReference type="GO" id="GO:0043531">
    <property type="term" value="F:ADP binding"/>
    <property type="evidence" value="ECO:0007669"/>
    <property type="project" value="InterPro"/>
</dbReference>
<keyword evidence="3" id="KW-1185">Reference proteome</keyword>
<dbReference type="InterPro" id="IPR011990">
    <property type="entry name" value="TPR-like_helical_dom_sf"/>
</dbReference>
<dbReference type="Gene3D" id="1.25.40.10">
    <property type="entry name" value="Tetratricopeptide repeat domain"/>
    <property type="match status" value="2"/>
</dbReference>
<dbReference type="InterPro" id="IPR027417">
    <property type="entry name" value="P-loop_NTPase"/>
</dbReference>
<keyword evidence="2" id="KW-0067">ATP-binding</keyword>
<dbReference type="Gene3D" id="3.40.50.300">
    <property type="entry name" value="P-loop containing nucleotide triphosphate hydrolases"/>
    <property type="match status" value="1"/>
</dbReference>
<comment type="caution">
    <text evidence="2">The sequence shown here is derived from an EMBL/GenBank/DDBJ whole genome shotgun (WGS) entry which is preliminary data.</text>
</comment>
<dbReference type="Pfam" id="PF13424">
    <property type="entry name" value="TPR_12"/>
    <property type="match status" value="1"/>
</dbReference>
<dbReference type="AlphaFoldDB" id="A0A365GXL3"/>
<dbReference type="Proteomes" id="UP000251891">
    <property type="component" value="Unassembled WGS sequence"/>
</dbReference>
<dbReference type="GO" id="GO:0005524">
    <property type="term" value="F:ATP binding"/>
    <property type="evidence" value="ECO:0007669"/>
    <property type="project" value="UniProtKB-KW"/>
</dbReference>
<evidence type="ECO:0000313" key="2">
    <source>
        <dbReference type="EMBL" id="RAY11569.1"/>
    </source>
</evidence>
<dbReference type="PANTHER" id="PTHR46082">
    <property type="entry name" value="ATP/GTP-BINDING PROTEIN-RELATED"/>
    <property type="match status" value="1"/>
</dbReference>
<dbReference type="NCBIfam" id="NF040586">
    <property type="entry name" value="FxSxx_TPR"/>
    <property type="match status" value="1"/>
</dbReference>